<dbReference type="EMBL" id="AFYH01128455">
    <property type="status" value="NOT_ANNOTATED_CDS"/>
    <property type="molecule type" value="Genomic_DNA"/>
</dbReference>
<accession>H2ZTU1</accession>
<dbReference type="EMBL" id="AFYH01128453">
    <property type="status" value="NOT_ANNOTATED_CDS"/>
    <property type="molecule type" value="Genomic_DNA"/>
</dbReference>
<feature type="compositionally biased region" description="Basic and acidic residues" evidence="12">
    <location>
        <begin position="707"/>
        <end position="716"/>
    </location>
</feature>
<evidence type="ECO:0000256" key="2">
    <source>
        <dbReference type="ARBA" id="ARBA00006991"/>
    </source>
</evidence>
<feature type="region of interest" description="Disordered" evidence="12">
    <location>
        <begin position="667"/>
        <end position="763"/>
    </location>
</feature>
<dbReference type="FunCoup" id="H2ZTU1">
    <property type="interactions" value="1409"/>
</dbReference>
<feature type="domain" description="C2H2-type" evidence="13">
    <location>
        <begin position="159"/>
        <end position="187"/>
    </location>
</feature>
<feature type="domain" description="C2H2-type" evidence="13">
    <location>
        <begin position="1111"/>
        <end position="1134"/>
    </location>
</feature>
<evidence type="ECO:0000256" key="11">
    <source>
        <dbReference type="PROSITE-ProRule" id="PRU00042"/>
    </source>
</evidence>
<dbReference type="OMA" id="YQGWGVG"/>
<feature type="region of interest" description="Disordered" evidence="12">
    <location>
        <begin position="1"/>
        <end position="28"/>
    </location>
</feature>
<dbReference type="STRING" id="7897.ENSLACP00000000812"/>
<evidence type="ECO:0000256" key="6">
    <source>
        <dbReference type="ARBA" id="ARBA00022833"/>
    </source>
</evidence>
<evidence type="ECO:0000313" key="14">
    <source>
        <dbReference type="Ensembl" id="ENSLACP00000000812.1"/>
    </source>
</evidence>
<comment type="subcellular location">
    <subcellularLocation>
        <location evidence="1">Nucleus</location>
    </subcellularLocation>
</comment>
<feature type="region of interest" description="Disordered" evidence="12">
    <location>
        <begin position="995"/>
        <end position="1030"/>
    </location>
</feature>
<keyword evidence="10" id="KW-0539">Nucleus</keyword>
<keyword evidence="15" id="KW-1185">Reference proteome</keyword>
<evidence type="ECO:0000256" key="3">
    <source>
        <dbReference type="ARBA" id="ARBA00022723"/>
    </source>
</evidence>
<evidence type="ECO:0000256" key="5">
    <source>
        <dbReference type="ARBA" id="ARBA00022771"/>
    </source>
</evidence>
<dbReference type="GO" id="GO:0005634">
    <property type="term" value="C:nucleus"/>
    <property type="evidence" value="ECO:0007669"/>
    <property type="project" value="UniProtKB-SubCell"/>
</dbReference>
<dbReference type="GO" id="GO:0000978">
    <property type="term" value="F:RNA polymerase II cis-regulatory region sequence-specific DNA binding"/>
    <property type="evidence" value="ECO:0007669"/>
    <property type="project" value="TreeGrafter"/>
</dbReference>
<feature type="region of interest" description="Disordered" evidence="12">
    <location>
        <begin position="446"/>
        <end position="511"/>
    </location>
</feature>
<dbReference type="Ensembl" id="ENSLACT00000000820.1">
    <property type="protein sequence ID" value="ENSLACP00000000812.1"/>
    <property type="gene ID" value="ENSLACG00000000728.1"/>
</dbReference>
<feature type="compositionally biased region" description="Basic and acidic residues" evidence="12">
    <location>
        <begin position="446"/>
        <end position="458"/>
    </location>
</feature>
<feature type="domain" description="C2H2-type" evidence="13">
    <location>
        <begin position="260"/>
        <end position="287"/>
    </location>
</feature>
<dbReference type="SMART" id="SM00355">
    <property type="entry name" value="ZnF_C2H2"/>
    <property type="match status" value="10"/>
</dbReference>
<reference evidence="15" key="1">
    <citation type="submission" date="2011-08" db="EMBL/GenBank/DDBJ databases">
        <title>The draft genome of Latimeria chalumnae.</title>
        <authorList>
            <person name="Di Palma F."/>
            <person name="Alfoldi J."/>
            <person name="Johnson J."/>
            <person name="Berlin A."/>
            <person name="Gnerre S."/>
            <person name="Jaffe D."/>
            <person name="MacCallum I."/>
            <person name="Young S."/>
            <person name="Walker B.J."/>
            <person name="Lander E."/>
            <person name="Lindblad-Toh K."/>
        </authorList>
    </citation>
    <scope>NUCLEOTIDE SEQUENCE [LARGE SCALE GENOMIC DNA]</scope>
    <source>
        <strain evidence="15">Wild caught</strain>
    </source>
</reference>
<dbReference type="Pfam" id="PF00096">
    <property type="entry name" value="zf-C2H2"/>
    <property type="match status" value="4"/>
</dbReference>
<keyword evidence="3" id="KW-0479">Metal-binding</keyword>
<feature type="domain" description="C2H2-type" evidence="13">
    <location>
        <begin position="232"/>
        <end position="259"/>
    </location>
</feature>
<feature type="domain" description="C2H2-type" evidence="13">
    <location>
        <begin position="64"/>
        <end position="86"/>
    </location>
</feature>
<evidence type="ECO:0000256" key="8">
    <source>
        <dbReference type="ARBA" id="ARBA00023125"/>
    </source>
</evidence>
<feature type="compositionally biased region" description="Low complexity" evidence="12">
    <location>
        <begin position="553"/>
        <end position="574"/>
    </location>
</feature>
<dbReference type="GeneTree" id="ENSGT00940000160839"/>
<dbReference type="EMBL" id="AFYH01128454">
    <property type="status" value="NOT_ANNOTATED_CDS"/>
    <property type="molecule type" value="Genomic_DNA"/>
</dbReference>
<keyword evidence="9" id="KW-0804">Transcription</keyword>
<dbReference type="InterPro" id="IPR013087">
    <property type="entry name" value="Znf_C2H2_type"/>
</dbReference>
<feature type="compositionally biased region" description="Polar residues" evidence="12">
    <location>
        <begin position="882"/>
        <end position="891"/>
    </location>
</feature>
<dbReference type="FunFam" id="3.30.160.60:FF:000761">
    <property type="entry name" value="Zinc finger protein 449"/>
    <property type="match status" value="1"/>
</dbReference>
<evidence type="ECO:0000259" key="13">
    <source>
        <dbReference type="PROSITE" id="PS50157"/>
    </source>
</evidence>
<keyword evidence="8" id="KW-0238">DNA-binding</keyword>
<dbReference type="EMBL" id="AFYH01128452">
    <property type="status" value="NOT_ANNOTATED_CDS"/>
    <property type="molecule type" value="Genomic_DNA"/>
</dbReference>
<organism evidence="14 15">
    <name type="scientific">Latimeria chalumnae</name>
    <name type="common">Coelacanth</name>
    <dbReference type="NCBI Taxonomy" id="7897"/>
    <lineage>
        <taxon>Eukaryota</taxon>
        <taxon>Metazoa</taxon>
        <taxon>Chordata</taxon>
        <taxon>Craniata</taxon>
        <taxon>Vertebrata</taxon>
        <taxon>Euteleostomi</taxon>
        <taxon>Coelacanthiformes</taxon>
        <taxon>Coelacanthidae</taxon>
        <taxon>Latimeria</taxon>
    </lineage>
</organism>
<evidence type="ECO:0000256" key="12">
    <source>
        <dbReference type="SAM" id="MobiDB-lite"/>
    </source>
</evidence>
<dbReference type="InterPro" id="IPR036236">
    <property type="entry name" value="Znf_C2H2_sf"/>
</dbReference>
<dbReference type="EMBL" id="AFYH01128451">
    <property type="status" value="NOT_ANNOTATED_CDS"/>
    <property type="molecule type" value="Genomic_DNA"/>
</dbReference>
<keyword evidence="4" id="KW-0677">Repeat</keyword>
<dbReference type="EMBL" id="AFYH01128450">
    <property type="status" value="NOT_ANNOTATED_CDS"/>
    <property type="molecule type" value="Genomic_DNA"/>
</dbReference>
<evidence type="ECO:0000256" key="9">
    <source>
        <dbReference type="ARBA" id="ARBA00023163"/>
    </source>
</evidence>
<dbReference type="SUPFAM" id="SSF57667">
    <property type="entry name" value="beta-beta-alpha zinc fingers"/>
    <property type="match status" value="4"/>
</dbReference>
<dbReference type="EMBL" id="AFYH01128458">
    <property type="status" value="NOT_ANNOTATED_CDS"/>
    <property type="molecule type" value="Genomic_DNA"/>
</dbReference>
<keyword evidence="7" id="KW-0805">Transcription regulation</keyword>
<feature type="region of interest" description="Disordered" evidence="12">
    <location>
        <begin position="843"/>
        <end position="940"/>
    </location>
</feature>
<keyword evidence="6" id="KW-0862">Zinc</keyword>
<dbReference type="FunFam" id="3.30.160.60:FF:000652">
    <property type="entry name" value="Zinc finger protein 516"/>
    <property type="match status" value="1"/>
</dbReference>
<evidence type="ECO:0000313" key="15">
    <source>
        <dbReference type="Proteomes" id="UP000008672"/>
    </source>
</evidence>
<dbReference type="GO" id="GO:0008270">
    <property type="term" value="F:zinc ion binding"/>
    <property type="evidence" value="ECO:0007669"/>
    <property type="project" value="UniProtKB-KW"/>
</dbReference>
<feature type="domain" description="C2H2-type" evidence="13">
    <location>
        <begin position="511"/>
        <end position="538"/>
    </location>
</feature>
<name>H2ZTU1_LATCH</name>
<dbReference type="FunFam" id="3.30.160.60:FF:000075">
    <property type="entry name" value="Putative zinc finger protein 536"/>
    <property type="match status" value="1"/>
</dbReference>
<dbReference type="HOGENOM" id="CLU_009481_0_0_1"/>
<dbReference type="InterPro" id="IPR051967">
    <property type="entry name" value="Krueppel_C2H2-ZF"/>
</dbReference>
<reference evidence="14" key="3">
    <citation type="submission" date="2025-09" db="UniProtKB">
        <authorList>
            <consortium name="Ensembl"/>
        </authorList>
    </citation>
    <scope>IDENTIFICATION</scope>
</reference>
<dbReference type="PROSITE" id="PS50157">
    <property type="entry name" value="ZINC_FINGER_C2H2_2"/>
    <property type="match status" value="8"/>
</dbReference>
<dbReference type="InParanoid" id="H2ZTU1"/>
<dbReference type="FunFam" id="3.30.160.60:FF:002223">
    <property type="entry name" value="zinc finger protein 516 isoform X3"/>
    <property type="match status" value="1"/>
</dbReference>
<gene>
    <name evidence="14" type="primary">ZNF516</name>
</gene>
<dbReference type="AlphaFoldDB" id="H2ZTU1"/>
<comment type="similarity">
    <text evidence="2">Belongs to the krueppel C2H2-type zinc-finger protein family.</text>
</comment>
<dbReference type="PROSITE" id="PS00028">
    <property type="entry name" value="ZINC_FINGER_C2H2_1"/>
    <property type="match status" value="7"/>
</dbReference>
<keyword evidence="5 11" id="KW-0863">Zinc-finger</keyword>
<evidence type="ECO:0000256" key="4">
    <source>
        <dbReference type="ARBA" id="ARBA00022737"/>
    </source>
</evidence>
<feature type="domain" description="C2H2-type" evidence="13">
    <location>
        <begin position="319"/>
        <end position="346"/>
    </location>
</feature>
<feature type="region of interest" description="Disordered" evidence="12">
    <location>
        <begin position="530"/>
        <end position="600"/>
    </location>
</feature>
<proteinExistence type="inferred from homology"/>
<dbReference type="EMBL" id="AFYH01128457">
    <property type="status" value="NOT_ANNOTATED_CDS"/>
    <property type="molecule type" value="Genomic_DNA"/>
</dbReference>
<evidence type="ECO:0000256" key="7">
    <source>
        <dbReference type="ARBA" id="ARBA00023015"/>
    </source>
</evidence>
<reference evidence="14" key="2">
    <citation type="submission" date="2025-08" db="UniProtKB">
        <authorList>
            <consortium name="Ensembl"/>
        </authorList>
    </citation>
    <scope>IDENTIFICATION</scope>
</reference>
<evidence type="ECO:0000256" key="1">
    <source>
        <dbReference type="ARBA" id="ARBA00004123"/>
    </source>
</evidence>
<feature type="compositionally biased region" description="Polar residues" evidence="12">
    <location>
        <begin position="743"/>
        <end position="763"/>
    </location>
</feature>
<feature type="compositionally biased region" description="Polar residues" evidence="12">
    <location>
        <begin position="861"/>
        <end position="873"/>
    </location>
</feature>
<dbReference type="PANTHER" id="PTHR45925">
    <property type="entry name" value="ZINC FINGER PROTEIN"/>
    <property type="match status" value="1"/>
</dbReference>
<evidence type="ECO:0000256" key="10">
    <source>
        <dbReference type="ARBA" id="ARBA00023242"/>
    </source>
</evidence>
<feature type="compositionally biased region" description="Low complexity" evidence="12">
    <location>
        <begin position="496"/>
        <end position="507"/>
    </location>
</feature>
<dbReference type="EMBL" id="AFYH01128456">
    <property type="status" value="NOT_ANNOTATED_CDS"/>
    <property type="molecule type" value="Genomic_DNA"/>
</dbReference>
<dbReference type="PANTHER" id="PTHR45925:SF3">
    <property type="entry name" value="ZINC FINGER PROTEIN 516"/>
    <property type="match status" value="1"/>
</dbReference>
<protein>
    <submittedName>
        <fullName evidence="14">Zinc finger protein 516</fullName>
    </submittedName>
</protein>
<sequence>EDHDKGVSMAFQEVPVGRSPNKKNRNDNDDDKTLCYSCVLCGKSFPFQSSLSQHMRKHTGEKPYKCPYCDHRASQKGNLKIHIRSHRMGTLTQGHDAEMGEASVSEGLDSCSSPTKSTSACNQILNGVSKTENSKILLRSIKKEKTVADSTDDEKSSVFQCSFCKNKFNKKEDLDQHTQMLHKPYKCRLCSYVAQREDELLSHIEKSHIKVELPPGVREGEHCKTEQNTGEFPCEVCGQAFSQAWFLKAHMKKHRGSFDHGCHICGRRFKERWFLKNHMKAHGPKTGNKNKPKNDSETVATINDVIQEERIMTGLSLYEICMKCGNLFTNSESLKEHDKVHTRVTEEEAVKNRAALTGANSEPASEKQAFLVCLNLRPSVAADNITSGQSGKRVAELDPVSSYQAWQLATKGKVAEVSEYTKYAGRDEGLAEADVGYDKERGEYVVVGQEKRKREHDSQSSSNPKRRSSTNNRSEKSTGLYLGESEEYTNSDMDYRPSSRQSRRASQNKSTECFECGKVFRTYHQMVLHSRVHRKERRSGSESGQAPRAERYGSTSEGDSGSTSRPSTPGSASALEDSLHSGIGEEGADDSSEEGMQPILPGKTPAVFCFSKKKKSDQLSKGAHNQAAVNSCHRRNVGPSAYGIDAICNLSESSVKKKKNNYNQYPFDCDLKFPPGDPEKASPAPGDGEEEPLSGCASTSSGRPARPLRDLHKENSSPEGSVKLPQEVAPLDLSAKSSRPRSRSGTSVLHDISTSSSQNSLTTHQCPYCSHKTLYPEVLWMHQTILHKVSCNTVAPQWIQRNGFKSTKDDLVFLARSGRTGPPPALAGKDCQPLPISRFRRAQVSNQSGSAASKPVASPARTASSLSTTTPQSRACHYYGRTGSTSSSPGQDNYRHQKVNHYPGHYGMSPEPHPQLKPKLEGHPKSAQTGSFDKSSTPSQSVVSRSHCMLLPPNSKSLEKYHGLQEGAGFFQSGKPPLLDPVKAKLSVQLQYQRVPKPEHHPSQDGFSSPLRDAQPKTLNEPRSAGNGALGLRVNPAVPLHYNAAAGVSSTFQRMKLEQESGGQNKCLDILNVFKTYIPKDLATLYQSWGANSPAEDPAGMLRTQARQGDFVCKECGKSFSQPSHLRTHMRSHTVVYESNGLRGTEVHTTPADAPKQ</sequence>
<feature type="domain" description="C2H2-type" evidence="13">
    <location>
        <begin position="36"/>
        <end position="63"/>
    </location>
</feature>
<dbReference type="Gene3D" id="3.30.160.60">
    <property type="entry name" value="Classic Zinc Finger"/>
    <property type="match status" value="5"/>
</dbReference>
<dbReference type="GO" id="GO:0000981">
    <property type="term" value="F:DNA-binding transcription factor activity, RNA polymerase II-specific"/>
    <property type="evidence" value="ECO:0007669"/>
    <property type="project" value="TreeGrafter"/>
</dbReference>
<dbReference type="Proteomes" id="UP000008672">
    <property type="component" value="Unassembled WGS sequence"/>
</dbReference>
<dbReference type="EMBL" id="AFYH01128459">
    <property type="status" value="NOT_ANNOTATED_CDS"/>
    <property type="molecule type" value="Genomic_DNA"/>
</dbReference>
<dbReference type="eggNOG" id="KOG1721">
    <property type="taxonomic scope" value="Eukaryota"/>
</dbReference>